<dbReference type="PANTHER" id="PTHR47978">
    <property type="match status" value="1"/>
</dbReference>
<proteinExistence type="predicted"/>
<dbReference type="SUPFAM" id="SSF52540">
    <property type="entry name" value="P-loop containing nucleoside triphosphate hydrolases"/>
    <property type="match status" value="1"/>
</dbReference>
<dbReference type="SMART" id="SM00173">
    <property type="entry name" value="RAS"/>
    <property type="match status" value="1"/>
</dbReference>
<protein>
    <submittedName>
        <fullName evidence="2">Ras-related protein RABE1e</fullName>
    </submittedName>
</protein>
<organism evidence="2 3">
    <name type="scientific">Tritrichomonas foetus</name>
    <dbReference type="NCBI Taxonomy" id="1144522"/>
    <lineage>
        <taxon>Eukaryota</taxon>
        <taxon>Metamonada</taxon>
        <taxon>Parabasalia</taxon>
        <taxon>Tritrichomonadida</taxon>
        <taxon>Tritrichomonadidae</taxon>
        <taxon>Tritrichomonas</taxon>
    </lineage>
</organism>
<dbReference type="GO" id="GO:0005525">
    <property type="term" value="F:GTP binding"/>
    <property type="evidence" value="ECO:0007669"/>
    <property type="project" value="InterPro"/>
</dbReference>
<dbReference type="VEuPathDB" id="TrichDB:TRFO_34212"/>
<dbReference type="GeneID" id="94844246"/>
<dbReference type="SMART" id="SM00175">
    <property type="entry name" value="RAB"/>
    <property type="match status" value="1"/>
</dbReference>
<dbReference type="Gene3D" id="3.40.50.300">
    <property type="entry name" value="P-loop containing nucleotide triphosphate hydrolases"/>
    <property type="match status" value="1"/>
</dbReference>
<keyword evidence="3" id="KW-1185">Reference proteome</keyword>
<accession>A0A1J4JQ50</accession>
<dbReference type="InterPro" id="IPR005225">
    <property type="entry name" value="Small_GTP-bd"/>
</dbReference>
<sequence length="196" mass="21955">MTATEQIKIVLVGNSGVGKTSILNWYQHNVKDVVPTIGASCTDMLVDIDGTITNLSIWDTAGQLQFRDLMPLYFRDACVIMICFSVNDDDSFSSIKDWDNLIINKAPANVVKLIVCNKIDLEDKPFPVDQITSLQHEIGASEVFRTSAVTGEGINYLFEFIKKAKDIPRDQNFMTHLTSEDKEILSTTPQEEKKCC</sequence>
<dbReference type="GO" id="GO:0003924">
    <property type="term" value="F:GTPase activity"/>
    <property type="evidence" value="ECO:0007669"/>
    <property type="project" value="InterPro"/>
</dbReference>
<dbReference type="PROSITE" id="PS51420">
    <property type="entry name" value="RHO"/>
    <property type="match status" value="1"/>
</dbReference>
<evidence type="ECO:0000313" key="2">
    <source>
        <dbReference type="EMBL" id="OHS99356.1"/>
    </source>
</evidence>
<dbReference type="PRINTS" id="PR00449">
    <property type="entry name" value="RASTRNSFRMNG"/>
</dbReference>
<evidence type="ECO:0000256" key="1">
    <source>
        <dbReference type="ARBA" id="ARBA00022741"/>
    </source>
</evidence>
<dbReference type="CDD" id="cd00154">
    <property type="entry name" value="Rab"/>
    <property type="match status" value="1"/>
</dbReference>
<gene>
    <name evidence="2" type="ORF">TRFO_34212</name>
</gene>
<keyword evidence="1" id="KW-0547">Nucleotide-binding</keyword>
<dbReference type="PROSITE" id="PS51419">
    <property type="entry name" value="RAB"/>
    <property type="match status" value="1"/>
</dbReference>
<dbReference type="RefSeq" id="XP_068352493.1">
    <property type="nucleotide sequence ID" value="XM_068509542.1"/>
</dbReference>
<dbReference type="InterPro" id="IPR027417">
    <property type="entry name" value="P-loop_NTPase"/>
</dbReference>
<dbReference type="Proteomes" id="UP000179807">
    <property type="component" value="Unassembled WGS sequence"/>
</dbReference>
<dbReference type="Pfam" id="PF00071">
    <property type="entry name" value="Ras"/>
    <property type="match status" value="1"/>
</dbReference>
<dbReference type="SMART" id="SM00174">
    <property type="entry name" value="RHO"/>
    <property type="match status" value="1"/>
</dbReference>
<comment type="caution">
    <text evidence="2">The sequence shown here is derived from an EMBL/GenBank/DDBJ whole genome shotgun (WGS) entry which is preliminary data.</text>
</comment>
<reference evidence="2" key="1">
    <citation type="submission" date="2016-10" db="EMBL/GenBank/DDBJ databases">
        <authorList>
            <person name="Benchimol M."/>
            <person name="Almeida L.G."/>
            <person name="Vasconcelos A.T."/>
            <person name="Perreira-Neves A."/>
            <person name="Rosa I.A."/>
            <person name="Tasca T."/>
            <person name="Bogo M.R."/>
            <person name="de Souza W."/>
        </authorList>
    </citation>
    <scope>NUCLEOTIDE SEQUENCE [LARGE SCALE GENOMIC DNA]</scope>
    <source>
        <strain evidence="2">K</strain>
    </source>
</reference>
<dbReference type="InterPro" id="IPR001806">
    <property type="entry name" value="Small_GTPase"/>
</dbReference>
<dbReference type="EMBL" id="MLAK01001009">
    <property type="protein sequence ID" value="OHS99356.1"/>
    <property type="molecule type" value="Genomic_DNA"/>
</dbReference>
<name>A0A1J4JQ50_9EUKA</name>
<dbReference type="AlphaFoldDB" id="A0A1J4JQ50"/>
<dbReference type="NCBIfam" id="TIGR00231">
    <property type="entry name" value="small_GTP"/>
    <property type="match status" value="1"/>
</dbReference>
<dbReference type="FunFam" id="3.40.50.300:FF:001447">
    <property type="entry name" value="Ras-related protein Rab-1B"/>
    <property type="match status" value="1"/>
</dbReference>
<evidence type="ECO:0000313" key="3">
    <source>
        <dbReference type="Proteomes" id="UP000179807"/>
    </source>
</evidence>